<accession>A0A6J4SA47</accession>
<dbReference type="EMBL" id="CADCVW010000039">
    <property type="protein sequence ID" value="CAA9493855.1"/>
    <property type="molecule type" value="Genomic_DNA"/>
</dbReference>
<sequence length="51" mass="5767">MNKAHPTTLQARHADLEARIAAEAGRPRPDTGLIAEWKKQKLRLKEEFGKS</sequence>
<organism evidence="1">
    <name type="scientific">uncultured Sphingomonadaceae bacterium</name>
    <dbReference type="NCBI Taxonomy" id="169976"/>
    <lineage>
        <taxon>Bacteria</taxon>
        <taxon>Pseudomonadati</taxon>
        <taxon>Pseudomonadota</taxon>
        <taxon>Alphaproteobacteria</taxon>
        <taxon>Sphingomonadales</taxon>
        <taxon>Sphingomonadaceae</taxon>
        <taxon>environmental samples</taxon>
    </lineage>
</organism>
<name>A0A6J4SA47_9SPHN</name>
<evidence type="ECO:0008006" key="2">
    <source>
        <dbReference type="Google" id="ProtNLM"/>
    </source>
</evidence>
<proteinExistence type="predicted"/>
<dbReference type="InterPro" id="IPR007420">
    <property type="entry name" value="DUF465"/>
</dbReference>
<dbReference type="AlphaFoldDB" id="A0A6J4SA47"/>
<protein>
    <recommendedName>
        <fullName evidence="2">DUF465 domain-containing protein</fullName>
    </recommendedName>
</protein>
<reference evidence="1" key="1">
    <citation type="submission" date="2020-02" db="EMBL/GenBank/DDBJ databases">
        <authorList>
            <person name="Meier V. D."/>
        </authorList>
    </citation>
    <scope>NUCLEOTIDE SEQUENCE</scope>
    <source>
        <strain evidence="1">AVDCRST_MAG39</strain>
    </source>
</reference>
<dbReference type="Gene3D" id="6.10.280.50">
    <property type="match status" value="1"/>
</dbReference>
<dbReference type="InterPro" id="IPR038444">
    <property type="entry name" value="DUF465_sf"/>
</dbReference>
<dbReference type="Pfam" id="PF04325">
    <property type="entry name" value="DUF465"/>
    <property type="match status" value="1"/>
</dbReference>
<gene>
    <name evidence="1" type="ORF">AVDCRST_MAG39-1009</name>
</gene>
<evidence type="ECO:0000313" key="1">
    <source>
        <dbReference type="EMBL" id="CAA9493855.1"/>
    </source>
</evidence>